<evidence type="ECO:0000313" key="2">
    <source>
        <dbReference type="Proteomes" id="UP000805649"/>
    </source>
</evidence>
<proteinExistence type="predicted"/>
<sequence length="61" mass="6647">MEQVDSLATQASSGTTSGYRRHIYSGSGRRVETEQVGTVTSEQLEMVKPELSDLFALTTPI</sequence>
<dbReference type="EMBL" id="VUJX02000020">
    <property type="protein sequence ID" value="KAL0929271.1"/>
    <property type="molecule type" value="Genomic_DNA"/>
</dbReference>
<protein>
    <submittedName>
        <fullName evidence="1">Uncharacterized protein</fullName>
    </submittedName>
</protein>
<organism evidence="1 2">
    <name type="scientific">Colletotrichum truncatum</name>
    <name type="common">Anthracnose fungus</name>
    <name type="synonym">Colletotrichum capsici</name>
    <dbReference type="NCBI Taxonomy" id="5467"/>
    <lineage>
        <taxon>Eukaryota</taxon>
        <taxon>Fungi</taxon>
        <taxon>Dikarya</taxon>
        <taxon>Ascomycota</taxon>
        <taxon>Pezizomycotina</taxon>
        <taxon>Sordariomycetes</taxon>
        <taxon>Hypocreomycetidae</taxon>
        <taxon>Glomerellales</taxon>
        <taxon>Glomerellaceae</taxon>
        <taxon>Colletotrichum</taxon>
        <taxon>Colletotrichum truncatum species complex</taxon>
    </lineage>
</organism>
<evidence type="ECO:0000313" key="1">
    <source>
        <dbReference type="EMBL" id="KAL0929271.1"/>
    </source>
</evidence>
<accession>A0ACC3YBQ2</accession>
<gene>
    <name evidence="1" type="ORF">CTRU02_215812</name>
</gene>
<keyword evidence="2" id="KW-1185">Reference proteome</keyword>
<dbReference type="Proteomes" id="UP000805649">
    <property type="component" value="Unassembled WGS sequence"/>
</dbReference>
<comment type="caution">
    <text evidence="1">The sequence shown here is derived from an EMBL/GenBank/DDBJ whole genome shotgun (WGS) entry which is preliminary data.</text>
</comment>
<reference evidence="1 2" key="1">
    <citation type="journal article" date="2020" name="Phytopathology">
        <title>Genome Sequence Resources of Colletotrichum truncatum, C. plurivorum, C. musicola, and C. sojae: Four Species Pathogenic to Soybean (Glycine max).</title>
        <authorList>
            <person name="Rogerio F."/>
            <person name="Boufleur T.R."/>
            <person name="Ciampi-Guillardi M."/>
            <person name="Sukno S.A."/>
            <person name="Thon M.R."/>
            <person name="Massola Junior N.S."/>
            <person name="Baroncelli R."/>
        </authorList>
    </citation>
    <scope>NUCLEOTIDE SEQUENCE [LARGE SCALE GENOMIC DNA]</scope>
    <source>
        <strain evidence="1 2">CMES1059</strain>
    </source>
</reference>
<name>A0ACC3YBQ2_COLTU</name>